<dbReference type="InterPro" id="IPR026350">
    <property type="entry name" value="GxxExxY"/>
</dbReference>
<dbReference type="Pfam" id="PF13366">
    <property type="entry name" value="PDDEXK_3"/>
    <property type="match status" value="1"/>
</dbReference>
<accession>A0A9D2DUM0</accession>
<proteinExistence type="predicted"/>
<sequence length="54" mass="6181">GQKANEEAEEQLLSYMKSYRQDKGYLLTFNFNKTKTQGIREIAVGKKTLIEAVV</sequence>
<organism evidence="1 2">
    <name type="scientific">Candidatus Blautia faecigallinarum</name>
    <dbReference type="NCBI Taxonomy" id="2838488"/>
    <lineage>
        <taxon>Bacteria</taxon>
        <taxon>Bacillati</taxon>
        <taxon>Bacillota</taxon>
        <taxon>Clostridia</taxon>
        <taxon>Lachnospirales</taxon>
        <taxon>Lachnospiraceae</taxon>
        <taxon>Blautia</taxon>
    </lineage>
</organism>
<dbReference type="Proteomes" id="UP000824041">
    <property type="component" value="Unassembled WGS sequence"/>
</dbReference>
<dbReference type="EMBL" id="DXBU01000155">
    <property type="protein sequence ID" value="HIZ23410.1"/>
    <property type="molecule type" value="Genomic_DNA"/>
</dbReference>
<evidence type="ECO:0000313" key="1">
    <source>
        <dbReference type="EMBL" id="HIZ23410.1"/>
    </source>
</evidence>
<reference evidence="1" key="2">
    <citation type="submission" date="2021-04" db="EMBL/GenBank/DDBJ databases">
        <authorList>
            <person name="Gilroy R."/>
        </authorList>
    </citation>
    <scope>NUCLEOTIDE SEQUENCE</scope>
    <source>
        <strain evidence="1">14324</strain>
    </source>
</reference>
<reference evidence="1" key="1">
    <citation type="journal article" date="2021" name="PeerJ">
        <title>Extensive microbial diversity within the chicken gut microbiome revealed by metagenomics and culture.</title>
        <authorList>
            <person name="Gilroy R."/>
            <person name="Ravi A."/>
            <person name="Getino M."/>
            <person name="Pursley I."/>
            <person name="Horton D.L."/>
            <person name="Alikhan N.F."/>
            <person name="Baker D."/>
            <person name="Gharbi K."/>
            <person name="Hall N."/>
            <person name="Watson M."/>
            <person name="Adriaenssens E.M."/>
            <person name="Foster-Nyarko E."/>
            <person name="Jarju S."/>
            <person name="Secka A."/>
            <person name="Antonio M."/>
            <person name="Oren A."/>
            <person name="Chaudhuri R.R."/>
            <person name="La Ragione R."/>
            <person name="Hildebrand F."/>
            <person name="Pallen M.J."/>
        </authorList>
    </citation>
    <scope>NUCLEOTIDE SEQUENCE</scope>
    <source>
        <strain evidence="1">14324</strain>
    </source>
</reference>
<dbReference type="AlphaFoldDB" id="A0A9D2DUM0"/>
<name>A0A9D2DUM0_9FIRM</name>
<evidence type="ECO:0000313" key="2">
    <source>
        <dbReference type="Proteomes" id="UP000824041"/>
    </source>
</evidence>
<gene>
    <name evidence="1" type="ORF">IAA21_11560</name>
</gene>
<protein>
    <submittedName>
        <fullName evidence="1">GxxExxY protein</fullName>
    </submittedName>
</protein>
<comment type="caution">
    <text evidence="1">The sequence shown here is derived from an EMBL/GenBank/DDBJ whole genome shotgun (WGS) entry which is preliminary data.</text>
</comment>
<feature type="non-terminal residue" evidence="1">
    <location>
        <position position="1"/>
    </location>
</feature>